<name>A0A7T2QC56_9BACI</name>
<dbReference type="CDD" id="cd00093">
    <property type="entry name" value="HTH_XRE"/>
    <property type="match status" value="1"/>
</dbReference>
<dbReference type="RefSeq" id="WP_052495864.1">
    <property type="nucleotide sequence ID" value="NZ_CP065739.1"/>
</dbReference>
<reference evidence="2 3" key="1">
    <citation type="submission" date="2020-12" db="EMBL/GenBank/DDBJ databases">
        <title>FDA dAtabase for Regulatory Grade micrObial Sequences (FDA-ARGOS): Supporting development and validation of Infectious Disease Dx tests.</title>
        <authorList>
            <person name="Nelson B."/>
            <person name="Plummer A."/>
            <person name="Tallon L."/>
            <person name="Sadzewicz L."/>
            <person name="Zhao X."/>
            <person name="Boylan J."/>
            <person name="Ott S."/>
            <person name="Bowen H."/>
            <person name="Vavikolanu K."/>
            <person name="Mehta A."/>
            <person name="Aluvathingal J."/>
            <person name="Nadendla S."/>
            <person name="Myers T."/>
            <person name="Yan Y."/>
            <person name="Sichtig H."/>
        </authorList>
    </citation>
    <scope>NUCLEOTIDE SEQUENCE [LARGE SCALE GENOMIC DNA]</scope>
    <source>
        <strain evidence="2 3">FDAARGOS_920</strain>
    </source>
</reference>
<dbReference type="Pfam" id="PF01381">
    <property type="entry name" value="HTH_3"/>
    <property type="match status" value="1"/>
</dbReference>
<dbReference type="InterPro" id="IPR001387">
    <property type="entry name" value="Cro/C1-type_HTH"/>
</dbReference>
<accession>A0A7T2QC56</accession>
<evidence type="ECO:0000259" key="1">
    <source>
        <dbReference type="PROSITE" id="PS50943"/>
    </source>
</evidence>
<evidence type="ECO:0000313" key="3">
    <source>
        <dbReference type="Proteomes" id="UP000594791"/>
    </source>
</evidence>
<dbReference type="Gene3D" id="1.10.260.40">
    <property type="entry name" value="lambda repressor-like DNA-binding domains"/>
    <property type="match status" value="1"/>
</dbReference>
<dbReference type="InterPro" id="IPR010982">
    <property type="entry name" value="Lambda_DNA-bd_dom_sf"/>
</dbReference>
<dbReference type="SUPFAM" id="SSF47413">
    <property type="entry name" value="lambda repressor-like DNA-binding domains"/>
    <property type="match status" value="1"/>
</dbReference>
<protein>
    <submittedName>
        <fullName evidence="2">Helix-turn-helix transcriptional regulator</fullName>
    </submittedName>
</protein>
<dbReference type="EMBL" id="CP065739">
    <property type="protein sequence ID" value="QPR75992.1"/>
    <property type="molecule type" value="Genomic_DNA"/>
</dbReference>
<evidence type="ECO:0000313" key="2">
    <source>
        <dbReference type="EMBL" id="QPR75992.1"/>
    </source>
</evidence>
<sequence>MITSSILSLMLKLSALTQYDFAEKIGISQAALSRYISGEREIPYEVATRITETIGKHNLFLLQTFNSGLETVGESIKQRMNNNYKLRESMRNE</sequence>
<proteinExistence type="predicted"/>
<gene>
    <name evidence="2" type="ORF">I6G77_18065</name>
</gene>
<dbReference type="Proteomes" id="UP000594791">
    <property type="component" value="Chromosome"/>
</dbReference>
<dbReference type="SMART" id="SM00530">
    <property type="entry name" value="HTH_XRE"/>
    <property type="match status" value="1"/>
</dbReference>
<feature type="domain" description="HTH cro/C1-type" evidence="1">
    <location>
        <begin position="16"/>
        <end position="60"/>
    </location>
</feature>
<dbReference type="PROSITE" id="PS50943">
    <property type="entry name" value="HTH_CROC1"/>
    <property type="match status" value="1"/>
</dbReference>
<keyword evidence="3" id="KW-1185">Reference proteome</keyword>
<organism evidence="2 3">
    <name type="scientific">Bacillus tropicus</name>
    <dbReference type="NCBI Taxonomy" id="2026188"/>
    <lineage>
        <taxon>Bacteria</taxon>
        <taxon>Bacillati</taxon>
        <taxon>Bacillota</taxon>
        <taxon>Bacilli</taxon>
        <taxon>Bacillales</taxon>
        <taxon>Bacillaceae</taxon>
        <taxon>Bacillus</taxon>
        <taxon>Bacillus cereus group</taxon>
    </lineage>
</organism>